<dbReference type="PANTHER" id="PTHR11746">
    <property type="entry name" value="O-METHYLTRANSFERASE"/>
    <property type="match status" value="1"/>
</dbReference>
<comment type="subunit">
    <text evidence="1">Homodimer.</text>
</comment>
<dbReference type="GO" id="GO:0017096">
    <property type="term" value="F:acetylserotonin O-methyltransferase activity"/>
    <property type="evidence" value="ECO:0007669"/>
    <property type="project" value="UniProtKB-ARBA"/>
</dbReference>
<dbReference type="InterPro" id="IPR036388">
    <property type="entry name" value="WH-like_DNA-bd_sf"/>
</dbReference>
<dbReference type="STRING" id="4540.A0A3L6RDG9"/>
<evidence type="ECO:0000313" key="10">
    <source>
        <dbReference type="Proteomes" id="UP000275267"/>
    </source>
</evidence>
<comment type="caution">
    <text evidence="9">The sequence shown here is derived from an EMBL/GenBank/DDBJ whole genome shotgun (WGS) entry which is preliminary data.</text>
</comment>
<accession>A0A3L6RDG9</accession>
<comment type="similarity">
    <text evidence="5">Belongs to the class I-like SAM-binding methyltransferase superfamily. Cation-independent O-methyltransferase family.</text>
</comment>
<dbReference type="FunFam" id="3.40.50.150:FF:000057">
    <property type="entry name" value="O-methyltransferase ZRP4"/>
    <property type="match status" value="1"/>
</dbReference>
<evidence type="ECO:0000256" key="3">
    <source>
        <dbReference type="ARBA" id="ARBA00022679"/>
    </source>
</evidence>
<dbReference type="PROSITE" id="PS51683">
    <property type="entry name" value="SAM_OMT_II"/>
    <property type="match status" value="1"/>
</dbReference>
<dbReference type="InterPro" id="IPR036390">
    <property type="entry name" value="WH_DNA-bd_sf"/>
</dbReference>
<dbReference type="PIRSF" id="PIRSF005739">
    <property type="entry name" value="O-mtase"/>
    <property type="match status" value="1"/>
</dbReference>
<dbReference type="Gene3D" id="3.40.50.150">
    <property type="entry name" value="Vaccinia Virus protein VP39"/>
    <property type="match status" value="1"/>
</dbReference>
<keyword evidence="10" id="KW-1185">Reference proteome</keyword>
<evidence type="ECO:0000256" key="6">
    <source>
        <dbReference type="PIRSR" id="PIRSR005739-1"/>
    </source>
</evidence>
<protein>
    <submittedName>
        <fullName evidence="9">O-methyltransferase ZRP4-like</fullName>
    </submittedName>
</protein>
<keyword evidence="4" id="KW-0949">S-adenosyl-L-methionine</keyword>
<dbReference type="Proteomes" id="UP000275267">
    <property type="component" value="Unassembled WGS sequence"/>
</dbReference>
<dbReference type="InterPro" id="IPR001077">
    <property type="entry name" value="COMT_C"/>
</dbReference>
<feature type="active site" description="Proton acceptor" evidence="6">
    <location>
        <position position="277"/>
    </location>
</feature>
<proteinExistence type="inferred from homology"/>
<evidence type="ECO:0000256" key="2">
    <source>
        <dbReference type="ARBA" id="ARBA00022603"/>
    </source>
</evidence>
<dbReference type="Pfam" id="PF08100">
    <property type="entry name" value="Dimerisation"/>
    <property type="match status" value="1"/>
</dbReference>
<keyword evidence="3" id="KW-0808">Transferase</keyword>
<evidence type="ECO:0000256" key="5">
    <source>
        <dbReference type="ARBA" id="ARBA00038277"/>
    </source>
</evidence>
<evidence type="ECO:0000259" key="8">
    <source>
        <dbReference type="Pfam" id="PF08100"/>
    </source>
</evidence>
<evidence type="ECO:0000256" key="1">
    <source>
        <dbReference type="ARBA" id="ARBA00011738"/>
    </source>
</evidence>
<name>A0A3L6RDG9_PANMI</name>
<evidence type="ECO:0000259" key="7">
    <source>
        <dbReference type="Pfam" id="PF00891"/>
    </source>
</evidence>
<dbReference type="Gene3D" id="1.10.10.10">
    <property type="entry name" value="Winged helix-like DNA-binding domain superfamily/Winged helix DNA-binding domain"/>
    <property type="match status" value="1"/>
</dbReference>
<dbReference type="InterPro" id="IPR012967">
    <property type="entry name" value="COMT_dimerisation"/>
</dbReference>
<dbReference type="Pfam" id="PF00891">
    <property type="entry name" value="Methyltransf_2"/>
    <property type="match status" value="1"/>
</dbReference>
<feature type="domain" description="O-methyltransferase C-terminal" evidence="7">
    <location>
        <begin position="148"/>
        <end position="354"/>
    </location>
</feature>
<dbReference type="GO" id="GO:0032259">
    <property type="term" value="P:methylation"/>
    <property type="evidence" value="ECO:0007669"/>
    <property type="project" value="UniProtKB-KW"/>
</dbReference>
<dbReference type="SUPFAM" id="SSF46785">
    <property type="entry name" value="Winged helix' DNA-binding domain"/>
    <property type="match status" value="1"/>
</dbReference>
<dbReference type="AlphaFoldDB" id="A0A3L6RDG9"/>
<dbReference type="InterPro" id="IPR029063">
    <property type="entry name" value="SAM-dependent_MTases_sf"/>
</dbReference>
<dbReference type="SUPFAM" id="SSF53335">
    <property type="entry name" value="S-adenosyl-L-methionine-dependent methyltransferases"/>
    <property type="match status" value="1"/>
</dbReference>
<reference evidence="10" key="1">
    <citation type="journal article" date="2019" name="Nat. Commun.">
        <title>The genome of broomcorn millet.</title>
        <authorList>
            <person name="Zou C."/>
            <person name="Miki D."/>
            <person name="Li D."/>
            <person name="Tang Q."/>
            <person name="Xiao L."/>
            <person name="Rajput S."/>
            <person name="Deng P."/>
            <person name="Jia W."/>
            <person name="Huang R."/>
            <person name="Zhang M."/>
            <person name="Sun Y."/>
            <person name="Hu J."/>
            <person name="Fu X."/>
            <person name="Schnable P.S."/>
            <person name="Li F."/>
            <person name="Zhang H."/>
            <person name="Feng B."/>
            <person name="Zhu X."/>
            <person name="Liu R."/>
            <person name="Schnable J.C."/>
            <person name="Zhu J.-K."/>
            <person name="Zhang H."/>
        </authorList>
    </citation>
    <scope>NUCLEOTIDE SEQUENCE [LARGE SCALE GENOMIC DNA]</scope>
</reference>
<evidence type="ECO:0000313" key="9">
    <source>
        <dbReference type="EMBL" id="RLN00714.1"/>
    </source>
</evidence>
<gene>
    <name evidence="9" type="ORF">C2845_PM06G16770</name>
</gene>
<dbReference type="EMBL" id="PQIB02000009">
    <property type="protein sequence ID" value="RLN00714.1"/>
    <property type="molecule type" value="Genomic_DNA"/>
</dbReference>
<keyword evidence="2" id="KW-0489">Methyltransferase</keyword>
<dbReference type="InterPro" id="IPR016461">
    <property type="entry name" value="COMT-like"/>
</dbReference>
<feature type="domain" description="O-methyltransferase dimerisation" evidence="8">
    <location>
        <begin position="29"/>
        <end position="124"/>
    </location>
</feature>
<dbReference type="FunFam" id="1.10.10.10:FF:000292">
    <property type="entry name" value="O-methyltransferase ZRP4"/>
    <property type="match status" value="1"/>
</dbReference>
<organism evidence="9 10">
    <name type="scientific">Panicum miliaceum</name>
    <name type="common">Proso millet</name>
    <name type="synonym">Broomcorn millet</name>
    <dbReference type="NCBI Taxonomy" id="4540"/>
    <lineage>
        <taxon>Eukaryota</taxon>
        <taxon>Viridiplantae</taxon>
        <taxon>Streptophyta</taxon>
        <taxon>Embryophyta</taxon>
        <taxon>Tracheophyta</taxon>
        <taxon>Spermatophyta</taxon>
        <taxon>Magnoliopsida</taxon>
        <taxon>Liliopsida</taxon>
        <taxon>Poales</taxon>
        <taxon>Poaceae</taxon>
        <taxon>PACMAD clade</taxon>
        <taxon>Panicoideae</taxon>
        <taxon>Panicodae</taxon>
        <taxon>Paniceae</taxon>
        <taxon>Panicinae</taxon>
        <taxon>Panicum</taxon>
        <taxon>Panicum sect. Panicum</taxon>
    </lineage>
</organism>
<dbReference type="GO" id="GO:0046983">
    <property type="term" value="F:protein dimerization activity"/>
    <property type="evidence" value="ECO:0007669"/>
    <property type="project" value="InterPro"/>
</dbReference>
<dbReference type="GO" id="GO:0030187">
    <property type="term" value="P:melatonin biosynthetic process"/>
    <property type="evidence" value="ECO:0007669"/>
    <property type="project" value="UniProtKB-ARBA"/>
</dbReference>
<sequence>MAPAAAEVQRHGSTDEQPSLLLDAQLELWHHTFGYVKAMALKAALDLRIADAIHHHGGAATLAQIAARAALRPSRIPCLRRLMRVLTVTGVFSTAQQRPAGDGGDDEHADASYGLTPASRLLVGSPSGVSPFLALMLDGAFVSPFLGLGAWQLPEQPSSLFEMAHGEKPWDLARRDPAFGSLFNDGMVADSGFIMDIVVKECGDVFRGMSSLVDVAGGLGGAAQAISKAFPSVKCSVLDLPHVVADAPAGTDVKYIAGDMFESIPAGNAIFLKWVLHDWGDAECVKILKNCRKAIPSREEGGKVIIPDIVVGAGSSDLKHKETQVLFDVFIMFVNGIERNEQGWKKIIYDAGFSDYRIIPVLGVRSIIEVYP</sequence>
<dbReference type="OrthoDB" id="757282at2759"/>
<evidence type="ECO:0000256" key="4">
    <source>
        <dbReference type="ARBA" id="ARBA00022691"/>
    </source>
</evidence>